<dbReference type="InterPro" id="IPR000644">
    <property type="entry name" value="CBS_dom"/>
</dbReference>
<evidence type="ECO:0000259" key="2">
    <source>
        <dbReference type="PROSITE" id="PS51371"/>
    </source>
</evidence>
<dbReference type="Pfam" id="PF00571">
    <property type="entry name" value="CBS"/>
    <property type="match status" value="1"/>
</dbReference>
<dbReference type="InterPro" id="IPR029044">
    <property type="entry name" value="Nucleotide-diphossugar_trans"/>
</dbReference>
<dbReference type="InterPro" id="IPR005835">
    <property type="entry name" value="NTP_transferase_dom"/>
</dbReference>
<protein>
    <submittedName>
        <fullName evidence="3">Nucleotidyltransferase family protein</fullName>
    </submittedName>
</protein>
<dbReference type="RefSeq" id="WP_186903990.1">
    <property type="nucleotide sequence ID" value="NZ_JACOGD010000005.1"/>
</dbReference>
<dbReference type="PANTHER" id="PTHR22572">
    <property type="entry name" value="SUGAR-1-PHOSPHATE GUANYL TRANSFERASE"/>
    <property type="match status" value="1"/>
</dbReference>
<dbReference type="EMBL" id="JACOGD010000005">
    <property type="protein sequence ID" value="MBC3932350.1"/>
    <property type="molecule type" value="Genomic_DNA"/>
</dbReference>
<dbReference type="CDD" id="cd06426">
    <property type="entry name" value="NTP_transferase_like_2"/>
    <property type="match status" value="1"/>
</dbReference>
<evidence type="ECO:0000256" key="1">
    <source>
        <dbReference type="PROSITE-ProRule" id="PRU00703"/>
    </source>
</evidence>
<feature type="domain" description="CBS" evidence="2">
    <location>
        <begin position="66"/>
        <end position="122"/>
    </location>
</feature>
<organism evidence="3 4">
    <name type="scientific">Undibacterium curvum</name>
    <dbReference type="NCBI Taxonomy" id="2762294"/>
    <lineage>
        <taxon>Bacteria</taxon>
        <taxon>Pseudomonadati</taxon>
        <taxon>Pseudomonadota</taxon>
        <taxon>Betaproteobacteria</taxon>
        <taxon>Burkholderiales</taxon>
        <taxon>Oxalobacteraceae</taxon>
        <taxon>Undibacterium</taxon>
    </lineage>
</organism>
<evidence type="ECO:0000313" key="3">
    <source>
        <dbReference type="EMBL" id="MBC3932350.1"/>
    </source>
</evidence>
<proteinExistence type="predicted"/>
<dbReference type="Gene3D" id="3.90.550.10">
    <property type="entry name" value="Spore Coat Polysaccharide Biosynthesis Protein SpsA, Chain A"/>
    <property type="match status" value="1"/>
</dbReference>
<dbReference type="InterPro" id="IPR046342">
    <property type="entry name" value="CBS_dom_sf"/>
</dbReference>
<gene>
    <name evidence="3" type="ORF">H8K43_11735</name>
</gene>
<dbReference type="SMART" id="SM00116">
    <property type="entry name" value="CBS"/>
    <property type="match status" value="2"/>
</dbReference>
<keyword evidence="4" id="KW-1185">Reference proteome</keyword>
<dbReference type="SUPFAM" id="SSF54631">
    <property type="entry name" value="CBS-domain pair"/>
    <property type="match status" value="1"/>
</dbReference>
<name>A0ABR7A636_9BURK</name>
<dbReference type="Proteomes" id="UP000654304">
    <property type="component" value="Unassembled WGS sequence"/>
</dbReference>
<dbReference type="Pfam" id="PF00483">
    <property type="entry name" value="NTP_transferase"/>
    <property type="match status" value="1"/>
</dbReference>
<dbReference type="InterPro" id="IPR050486">
    <property type="entry name" value="Mannose-1P_guanyltransferase"/>
</dbReference>
<keyword evidence="1" id="KW-0129">CBS domain</keyword>
<dbReference type="Gene3D" id="3.10.580.10">
    <property type="entry name" value="CBS-domain"/>
    <property type="match status" value="1"/>
</dbReference>
<reference evidence="3 4" key="1">
    <citation type="submission" date="2020-08" db="EMBL/GenBank/DDBJ databases">
        <title>Novel species isolated from subtropical streams in China.</title>
        <authorList>
            <person name="Lu H."/>
        </authorList>
    </citation>
    <scope>NUCLEOTIDE SEQUENCE [LARGE SCALE GENOMIC DNA]</scope>
    <source>
        <strain evidence="3 4">CY22W</strain>
    </source>
</reference>
<dbReference type="SUPFAM" id="SSF53448">
    <property type="entry name" value="Nucleotide-diphospho-sugar transferases"/>
    <property type="match status" value="1"/>
</dbReference>
<evidence type="ECO:0000313" key="4">
    <source>
        <dbReference type="Proteomes" id="UP000654304"/>
    </source>
</evidence>
<sequence>MKNWQNTLIAPSLSLREALQTINDVGCQMALVVDGERRLLGTLSDGDARRALLRGVTLDTPVSEAMHVTPTVVRNHEDRETRLGLMKLHGFHQLPIVDSDGHIVGLETVDDYLNVPTREESVVIMAGGLGSRLKELTRETPKPMLNVGSRPILETIVRSFSEQGFRRFYLAVNYKAEQIEAHFGDGSRFGIEVHYLREQQRMGTAGALSLLPAEIDHPIVVTNADLLTKANYAAMIEDHLATRADATMGVRKYEMQVPFGVVQEKEGRISSVIEKPVHQFMVSAGMYVLSPSALKLVPRDQFFDMPTLFDAITEKGLYARSHHVDGYWLDIGQPSDFERANHDFHEVFR</sequence>
<dbReference type="PROSITE" id="PS51371">
    <property type="entry name" value="CBS"/>
    <property type="match status" value="2"/>
</dbReference>
<feature type="domain" description="CBS" evidence="2">
    <location>
        <begin position="1"/>
        <end position="60"/>
    </location>
</feature>
<comment type="caution">
    <text evidence="3">The sequence shown here is derived from an EMBL/GenBank/DDBJ whole genome shotgun (WGS) entry which is preliminary data.</text>
</comment>
<dbReference type="CDD" id="cd04607">
    <property type="entry name" value="CBS_pair_NTP_transferase_assoc"/>
    <property type="match status" value="1"/>
</dbReference>
<accession>A0ABR7A636</accession>